<evidence type="ECO:0000313" key="2">
    <source>
        <dbReference type="EMBL" id="AQP47312.1"/>
    </source>
</evidence>
<dbReference type="STRING" id="1332264.BW730_07150"/>
<dbReference type="InterPro" id="IPR029058">
    <property type="entry name" value="AB_hydrolase_fold"/>
</dbReference>
<accession>A0A1Q2CMH8</accession>
<protein>
    <recommendedName>
        <fullName evidence="1">KANL3/Tex30 alpha/beta hydrolase-like domain-containing protein</fullName>
    </recommendedName>
</protein>
<dbReference type="OrthoDB" id="652634at2"/>
<reference evidence="3" key="1">
    <citation type="submission" date="2017-02" db="EMBL/GenBank/DDBJ databases">
        <title>Tessaracoccus aquaemaris sp. nov., isolated from the intestine of a Korean rockfish, Sebastes schlegelii, in a marine aquaculture pond.</title>
        <authorList>
            <person name="Tak E.J."/>
            <person name="Bae J.-W."/>
        </authorList>
    </citation>
    <scope>NUCLEOTIDE SEQUENCE [LARGE SCALE GENOMIC DNA]</scope>
    <source>
        <strain evidence="3">NSG39</strain>
    </source>
</reference>
<dbReference type="PANTHER" id="PTHR13136:SF11">
    <property type="entry name" value="TESTIS-EXPRESSED PROTEIN 30"/>
    <property type="match status" value="1"/>
</dbReference>
<sequence length="199" mass="20493">MSSFDVETRHGRAVVRMAAPEGARGLLVLGPGASGQTGSADLALACSVAGSLGMAAAVVQPPYAVAGRRVPPRGASTDEAFADVVAVLRERFPDGPLVTGGRSFGGRVACRTVEATGADAVLCLAFPLQPPGDRPSRQPELTPVEVPCLIVQGRGDAFGVPIAPPNGELVLVDGDHSLKKDHAAIREALSRWLTERLAS</sequence>
<feature type="domain" description="KANL3/Tex30 alpha/beta hydrolase-like" evidence="1">
    <location>
        <begin position="66"/>
        <end position="181"/>
    </location>
</feature>
<dbReference type="PANTHER" id="PTHR13136">
    <property type="entry name" value="TESTIS DEVELOPMENT PROTEIN PRTD"/>
    <property type="match status" value="1"/>
</dbReference>
<dbReference type="SUPFAM" id="SSF53474">
    <property type="entry name" value="alpha/beta-Hydrolases"/>
    <property type="match status" value="1"/>
</dbReference>
<dbReference type="Gene3D" id="3.40.50.1820">
    <property type="entry name" value="alpha/beta hydrolase"/>
    <property type="match status" value="1"/>
</dbReference>
<name>A0A1Q2CMH8_9ACTN</name>
<dbReference type="InterPro" id="IPR046879">
    <property type="entry name" value="KANL3/Tex30_Abhydrolase"/>
</dbReference>
<dbReference type="Proteomes" id="UP000188145">
    <property type="component" value="Chromosome"/>
</dbReference>
<dbReference type="RefSeq" id="WP_077685642.1">
    <property type="nucleotide sequence ID" value="NZ_CP019606.1"/>
</dbReference>
<dbReference type="InterPro" id="IPR026555">
    <property type="entry name" value="NSL3/Tex30"/>
</dbReference>
<evidence type="ECO:0000259" key="1">
    <source>
        <dbReference type="Pfam" id="PF20408"/>
    </source>
</evidence>
<organism evidence="2 3">
    <name type="scientific">Tessaracoccus aquimaris</name>
    <dbReference type="NCBI Taxonomy" id="1332264"/>
    <lineage>
        <taxon>Bacteria</taxon>
        <taxon>Bacillati</taxon>
        <taxon>Actinomycetota</taxon>
        <taxon>Actinomycetes</taxon>
        <taxon>Propionibacteriales</taxon>
        <taxon>Propionibacteriaceae</taxon>
        <taxon>Tessaracoccus</taxon>
    </lineage>
</organism>
<keyword evidence="3" id="KW-1185">Reference proteome</keyword>
<dbReference type="KEGG" id="tes:BW730_07150"/>
<gene>
    <name evidence="2" type="ORF">BW730_07150</name>
</gene>
<proteinExistence type="predicted"/>
<dbReference type="EMBL" id="CP019606">
    <property type="protein sequence ID" value="AQP47312.1"/>
    <property type="molecule type" value="Genomic_DNA"/>
</dbReference>
<dbReference type="AlphaFoldDB" id="A0A1Q2CMH8"/>
<evidence type="ECO:0000313" key="3">
    <source>
        <dbReference type="Proteomes" id="UP000188145"/>
    </source>
</evidence>
<dbReference type="Pfam" id="PF20408">
    <property type="entry name" value="Abhydrolase_11"/>
    <property type="match status" value="1"/>
</dbReference>